<dbReference type="Pfam" id="PF03683">
    <property type="entry name" value="UPF0175"/>
    <property type="match status" value="1"/>
</dbReference>
<dbReference type="GeneID" id="10461839"/>
<protein>
    <recommendedName>
        <fullName evidence="3">DUF4065 domain-containing protein</fullName>
    </recommendedName>
</protein>
<dbReference type="InParanoid" id="F4BYL7"/>
<evidence type="ECO:0008006" key="3">
    <source>
        <dbReference type="Google" id="ProtNLM"/>
    </source>
</evidence>
<evidence type="ECO:0000313" key="1">
    <source>
        <dbReference type="EMBL" id="AEB68889.1"/>
    </source>
</evidence>
<proteinExistence type="predicted"/>
<dbReference type="HOGENOM" id="CLU_117034_0_0_2"/>
<gene>
    <name evidence="1" type="ordered locus">MCON_2434</name>
</gene>
<dbReference type="STRING" id="990316.MCON_2434"/>
<keyword evidence="2" id="KW-1185">Reference proteome</keyword>
<dbReference type="AlphaFoldDB" id="F4BYL7"/>
<evidence type="ECO:0000313" key="2">
    <source>
        <dbReference type="Proteomes" id="UP000007807"/>
    </source>
</evidence>
<sequence length="191" mass="22166">MGKNSQFHLNDEEKLVLYAIGAVDNSPLKSRIKIQKLMFLISNVFKDFQGLLHFEPHLFGPYSETLDNVLESLIRLGYVQTIGSNFRLTKSGLNAYSSLKPKPELARVIDDFKRFLNDLNDEEVLAFVYVSYPKYISESVKWDELKPRRKDFAISLFRRNKVSFSKAAEIAGLTPVEFDILLKNKNIRWRE</sequence>
<dbReference type="Proteomes" id="UP000007807">
    <property type="component" value="Chromosome"/>
</dbReference>
<dbReference type="EMBL" id="CP002565">
    <property type="protein sequence ID" value="AEB68889.1"/>
    <property type="molecule type" value="Genomic_DNA"/>
</dbReference>
<reference evidence="1 2" key="1">
    <citation type="journal article" date="2011" name="J. Bacteriol.">
        <title>Complete genome sequence of Methanosaeta concilii, a specialist in aceticlastic methanogenesis.</title>
        <authorList>
            <person name="Barber R.D."/>
            <person name="Zhang L."/>
            <person name="Harnack M."/>
            <person name="Olson M.V."/>
            <person name="Kaul R."/>
            <person name="Ingram-Smith C."/>
            <person name="Smith K.S."/>
        </authorList>
    </citation>
    <scope>NUCLEOTIDE SEQUENCE [LARGE SCALE GENOMIC DNA]</scope>
    <source>
        <strain evidence="2">ATCC 5969 / DSM 3671 / JCM 10134 / NBRC 103675 / OCM 69 / GP-6</strain>
    </source>
</reference>
<accession>F4BYL7</accession>
<name>F4BYL7_METSG</name>
<organism evidence="1 2">
    <name type="scientific">Methanothrix soehngenii (strain ATCC 5969 / DSM 3671 / JCM 10134 / NBRC 103675 / OCM 69 / GP-6)</name>
    <name type="common">Methanosaeta concilii</name>
    <dbReference type="NCBI Taxonomy" id="990316"/>
    <lineage>
        <taxon>Archaea</taxon>
        <taxon>Methanobacteriati</taxon>
        <taxon>Methanobacteriota</taxon>
        <taxon>Stenosarchaea group</taxon>
        <taxon>Methanomicrobia</taxon>
        <taxon>Methanotrichales</taxon>
        <taxon>Methanotrichaceae</taxon>
        <taxon>Methanothrix</taxon>
    </lineage>
</organism>
<dbReference type="KEGG" id="mcj:MCON_2434"/>
<dbReference type="InterPro" id="IPR005368">
    <property type="entry name" value="UPF0175"/>
</dbReference>
<dbReference type="RefSeq" id="WP_013719918.1">
    <property type="nucleotide sequence ID" value="NC_015416.1"/>
</dbReference>